<sequence length="219" mass="23871">MPDEVVTAQESAEAPVLTPAPTIPGGLTMWNDTKLMNLAYRTAGMLSRSGLVPDSYRNSPENCLIAIDLANRQGLSPMMVMQNLYVVKGKPAWSGSFCAAAVNGCGKFTPLEYVFVGETGTPSEGCFARATRLSNGTQCVSDTITLKMAKDEGWMDKGGSKWKTMPRQMMMYRAASFFARAHCPEVLLGIQTVEEVQDVRGYEEPQPSVTTVVLEEHTC</sequence>
<protein>
    <submittedName>
        <fullName evidence="1">RecT family</fullName>
    </submittedName>
</protein>
<evidence type="ECO:0000313" key="2">
    <source>
        <dbReference type="Proteomes" id="UP000095746"/>
    </source>
</evidence>
<gene>
    <name evidence="1" type="ORF">ERS852411_03630</name>
</gene>
<dbReference type="Proteomes" id="UP000095746">
    <property type="component" value="Unassembled WGS sequence"/>
</dbReference>
<name>A0A174RC35_FLAPL</name>
<dbReference type="EMBL" id="CYZT01000512">
    <property type="protein sequence ID" value="CUP81711.1"/>
    <property type="molecule type" value="Genomic_DNA"/>
</dbReference>
<dbReference type="AlphaFoldDB" id="A0A174RC35"/>
<dbReference type="RefSeq" id="WP_021630551.1">
    <property type="nucleotide sequence ID" value="NZ_CAAKOI010000405.1"/>
</dbReference>
<evidence type="ECO:0000313" key="1">
    <source>
        <dbReference type="EMBL" id="CUP81711.1"/>
    </source>
</evidence>
<reference evidence="1 2" key="1">
    <citation type="submission" date="2015-09" db="EMBL/GenBank/DDBJ databases">
        <authorList>
            <consortium name="Pathogen Informatics"/>
        </authorList>
    </citation>
    <scope>NUCLEOTIDE SEQUENCE [LARGE SCALE GENOMIC DNA]</scope>
    <source>
        <strain evidence="1 2">2789STDY5608854</strain>
    </source>
</reference>
<proteinExistence type="predicted"/>
<organism evidence="1 2">
    <name type="scientific">Flavonifractor plautii</name>
    <name type="common">Fusobacterium plautii</name>
    <dbReference type="NCBI Taxonomy" id="292800"/>
    <lineage>
        <taxon>Bacteria</taxon>
        <taxon>Bacillati</taxon>
        <taxon>Bacillota</taxon>
        <taxon>Clostridia</taxon>
        <taxon>Eubacteriales</taxon>
        <taxon>Oscillospiraceae</taxon>
        <taxon>Flavonifractor</taxon>
    </lineage>
</organism>
<accession>A0A174RC35</accession>